<dbReference type="PANTHER" id="PTHR30559:SF0">
    <property type="entry name" value="FRUCTOSE-BISPHOSPHATE ALDOLASE"/>
    <property type="match status" value="1"/>
</dbReference>
<evidence type="ECO:0000256" key="3">
    <source>
        <dbReference type="ARBA" id="ARBA00004714"/>
    </source>
</evidence>
<evidence type="ECO:0000256" key="8">
    <source>
        <dbReference type="ARBA" id="ARBA00023152"/>
    </source>
</evidence>
<evidence type="ECO:0000256" key="9">
    <source>
        <dbReference type="ARBA" id="ARBA00023239"/>
    </source>
</evidence>
<dbReference type="EC" id="4.1.2.13" evidence="5"/>
<keyword evidence="9" id="KW-0456">Lyase</keyword>
<accession>A0ABP0ILM3</accession>
<keyword evidence="7" id="KW-0862">Zinc</keyword>
<evidence type="ECO:0000256" key="1">
    <source>
        <dbReference type="ARBA" id="ARBA00000441"/>
    </source>
</evidence>
<protein>
    <recommendedName>
        <fullName evidence="5">fructose-bisphosphate aldolase</fullName>
        <ecNumber evidence="5">4.1.2.13</ecNumber>
    </recommendedName>
</protein>
<dbReference type="PANTHER" id="PTHR30559">
    <property type="entry name" value="FRUCTOSE-BISPHOSPHATE ALDOLASE CLASS 2"/>
    <property type="match status" value="1"/>
</dbReference>
<evidence type="ECO:0000313" key="10">
    <source>
        <dbReference type="EMBL" id="CAK9002319.1"/>
    </source>
</evidence>
<evidence type="ECO:0000256" key="7">
    <source>
        <dbReference type="ARBA" id="ARBA00022833"/>
    </source>
</evidence>
<dbReference type="EMBL" id="CAXAMM010004080">
    <property type="protein sequence ID" value="CAK9002319.1"/>
    <property type="molecule type" value="Genomic_DNA"/>
</dbReference>
<dbReference type="InterPro" id="IPR000771">
    <property type="entry name" value="FBA_II"/>
</dbReference>
<evidence type="ECO:0000256" key="6">
    <source>
        <dbReference type="ARBA" id="ARBA00022723"/>
    </source>
</evidence>
<name>A0ABP0ILM3_9DINO</name>
<evidence type="ECO:0000313" key="11">
    <source>
        <dbReference type="Proteomes" id="UP001642464"/>
    </source>
</evidence>
<organism evidence="10 11">
    <name type="scientific">Durusdinium trenchii</name>
    <dbReference type="NCBI Taxonomy" id="1381693"/>
    <lineage>
        <taxon>Eukaryota</taxon>
        <taxon>Sar</taxon>
        <taxon>Alveolata</taxon>
        <taxon>Dinophyceae</taxon>
        <taxon>Suessiales</taxon>
        <taxon>Symbiodiniaceae</taxon>
        <taxon>Durusdinium</taxon>
    </lineage>
</organism>
<reference evidence="10 11" key="1">
    <citation type="submission" date="2024-02" db="EMBL/GenBank/DDBJ databases">
        <authorList>
            <person name="Chen Y."/>
            <person name="Shah S."/>
            <person name="Dougan E. K."/>
            <person name="Thang M."/>
            <person name="Chan C."/>
        </authorList>
    </citation>
    <scope>NUCLEOTIDE SEQUENCE [LARGE SCALE GENOMIC DNA]</scope>
</reference>
<comment type="similarity">
    <text evidence="4">Belongs to the class II fructose-bisphosphate aldolase family.</text>
</comment>
<dbReference type="SUPFAM" id="SSF51569">
    <property type="entry name" value="Aldolase"/>
    <property type="match status" value="1"/>
</dbReference>
<gene>
    <name evidence="10" type="ORF">SCF082_LOCUS7289</name>
</gene>
<proteinExistence type="inferred from homology"/>
<keyword evidence="6" id="KW-0479">Metal-binding</keyword>
<dbReference type="InterPro" id="IPR006411">
    <property type="entry name" value="Fruct_bisP_bact"/>
</dbReference>
<dbReference type="Gene3D" id="3.20.20.70">
    <property type="entry name" value="Aldolase class I"/>
    <property type="match status" value="1"/>
</dbReference>
<evidence type="ECO:0000256" key="5">
    <source>
        <dbReference type="ARBA" id="ARBA00013068"/>
    </source>
</evidence>
<comment type="catalytic activity">
    <reaction evidence="1">
        <text>beta-D-fructose 1,6-bisphosphate = D-glyceraldehyde 3-phosphate + dihydroxyacetone phosphate</text>
        <dbReference type="Rhea" id="RHEA:14729"/>
        <dbReference type="ChEBI" id="CHEBI:32966"/>
        <dbReference type="ChEBI" id="CHEBI:57642"/>
        <dbReference type="ChEBI" id="CHEBI:59776"/>
        <dbReference type="EC" id="4.1.2.13"/>
    </reaction>
</comment>
<dbReference type="InterPro" id="IPR013785">
    <property type="entry name" value="Aldolase_TIM"/>
</dbReference>
<evidence type="ECO:0000256" key="2">
    <source>
        <dbReference type="ARBA" id="ARBA00001947"/>
    </source>
</evidence>
<comment type="caution">
    <text evidence="10">The sequence shown here is derived from an EMBL/GenBank/DDBJ whole genome shotgun (WGS) entry which is preliminary data.</text>
</comment>
<keyword evidence="8" id="KW-0324">Glycolysis</keyword>
<dbReference type="Proteomes" id="UP001642464">
    <property type="component" value="Unassembled WGS sequence"/>
</dbReference>
<comment type="cofactor">
    <cofactor evidence="2">
        <name>Zn(2+)</name>
        <dbReference type="ChEBI" id="CHEBI:29105"/>
    </cofactor>
</comment>
<evidence type="ECO:0000256" key="4">
    <source>
        <dbReference type="ARBA" id="ARBA00005812"/>
    </source>
</evidence>
<comment type="pathway">
    <text evidence="3">Carbohydrate degradation; glycolysis; D-glyceraldehyde 3-phosphate and glycerone phosphate from D-glucose: step 4/4.</text>
</comment>
<sequence length="212" mass="23206">MSFWEIPGMKAGVVTGDLAWALLQHAKEHKYAIPAFNCTSSSTINSVLEAGKELNRPVMIQFSEGGSAFVAGKALPNEKGKLQASILGAVAGAHFARAVAPAYGIPVLVHSDHCAKKLLPWFDGMLEADEAYFKEHGEPLFSSHMLDLSEEPDEENIAICEKHPSRICGIGDETRKWSSLNCWCWDMVVIPNRNPLHVKNSLGKHAPFLLVT</sequence>
<dbReference type="PROSITE" id="PS00602">
    <property type="entry name" value="ALDOLASE_CLASS_II_1"/>
    <property type="match status" value="1"/>
</dbReference>
<dbReference type="Pfam" id="PF01116">
    <property type="entry name" value="F_bP_aldolase"/>
    <property type="match status" value="1"/>
</dbReference>
<keyword evidence="11" id="KW-1185">Reference proteome</keyword>